<proteinExistence type="predicted"/>
<dbReference type="Proteomes" id="UP000191672">
    <property type="component" value="Unassembled WGS sequence"/>
</dbReference>
<evidence type="ECO:0000313" key="1">
    <source>
        <dbReference type="EMBL" id="OQD76731.1"/>
    </source>
</evidence>
<dbReference type="EMBL" id="MDYN01000123">
    <property type="protein sequence ID" value="OQD76731.1"/>
    <property type="molecule type" value="Genomic_DNA"/>
</dbReference>
<comment type="caution">
    <text evidence="1">The sequence shown here is derived from an EMBL/GenBank/DDBJ whole genome shotgun (WGS) entry which is preliminary data.</text>
</comment>
<sequence>MTPEEAWVWRYRNDVYETSLDKAFPERWRVPPWNERNEQGRSQYWQVLLVSEPGTVLFVYNGSAANALVASLLIFQNITGLRAIHGLIWDEQGQILCAVGTDAAADGTDPVPAYGTIVRKSLVSEDRGLHAFDIGTGQLTEHYENVTNQDH</sequence>
<organism evidence="1 2">
    <name type="scientific">Penicillium antarcticum</name>
    <dbReference type="NCBI Taxonomy" id="416450"/>
    <lineage>
        <taxon>Eukaryota</taxon>
        <taxon>Fungi</taxon>
        <taxon>Dikarya</taxon>
        <taxon>Ascomycota</taxon>
        <taxon>Pezizomycotina</taxon>
        <taxon>Eurotiomycetes</taxon>
        <taxon>Eurotiomycetidae</taxon>
        <taxon>Eurotiales</taxon>
        <taxon>Aspergillaceae</taxon>
        <taxon>Penicillium</taxon>
    </lineage>
</organism>
<gene>
    <name evidence="1" type="ORF">PENANT_c123G06592</name>
</gene>
<accession>A0A1V6PIC6</accession>
<dbReference type="STRING" id="416450.A0A1V6PIC6"/>
<evidence type="ECO:0000313" key="2">
    <source>
        <dbReference type="Proteomes" id="UP000191672"/>
    </source>
</evidence>
<keyword evidence="2" id="KW-1185">Reference proteome</keyword>
<protein>
    <submittedName>
        <fullName evidence="1">Uncharacterized protein</fullName>
    </submittedName>
</protein>
<reference evidence="2" key="1">
    <citation type="journal article" date="2017" name="Nat. Microbiol.">
        <title>Global analysis of biosynthetic gene clusters reveals vast potential of secondary metabolite production in Penicillium species.</title>
        <authorList>
            <person name="Nielsen J.C."/>
            <person name="Grijseels S."/>
            <person name="Prigent S."/>
            <person name="Ji B."/>
            <person name="Dainat J."/>
            <person name="Nielsen K.F."/>
            <person name="Frisvad J.C."/>
            <person name="Workman M."/>
            <person name="Nielsen J."/>
        </authorList>
    </citation>
    <scope>NUCLEOTIDE SEQUENCE [LARGE SCALE GENOMIC DNA]</scope>
    <source>
        <strain evidence="2">IBT 31811</strain>
    </source>
</reference>
<dbReference type="AlphaFoldDB" id="A0A1V6PIC6"/>
<name>A0A1V6PIC6_9EURO</name>